<organism evidence="5 6">
    <name type="scientific">Oedothorax gibbosus</name>
    <dbReference type="NCBI Taxonomy" id="931172"/>
    <lineage>
        <taxon>Eukaryota</taxon>
        <taxon>Metazoa</taxon>
        <taxon>Ecdysozoa</taxon>
        <taxon>Arthropoda</taxon>
        <taxon>Chelicerata</taxon>
        <taxon>Arachnida</taxon>
        <taxon>Araneae</taxon>
        <taxon>Araneomorphae</taxon>
        <taxon>Entelegynae</taxon>
        <taxon>Araneoidea</taxon>
        <taxon>Linyphiidae</taxon>
        <taxon>Erigoninae</taxon>
        <taxon>Oedothorax</taxon>
    </lineage>
</organism>
<dbReference type="InterPro" id="IPR051093">
    <property type="entry name" value="Neuroligin/BSAL"/>
</dbReference>
<evidence type="ECO:0000313" key="5">
    <source>
        <dbReference type="EMBL" id="KAG8178438.1"/>
    </source>
</evidence>
<comment type="caution">
    <text evidence="5">The sequence shown here is derived from an EMBL/GenBank/DDBJ whole genome shotgun (WGS) entry which is preliminary data.</text>
</comment>
<protein>
    <recommendedName>
        <fullName evidence="4">Carboxylesterase type B domain-containing protein</fullName>
    </recommendedName>
</protein>
<dbReference type="InterPro" id="IPR029058">
    <property type="entry name" value="AB_hydrolase_fold"/>
</dbReference>
<feature type="transmembrane region" description="Helical" evidence="3">
    <location>
        <begin position="458"/>
        <end position="482"/>
    </location>
</feature>
<comment type="similarity">
    <text evidence="1">Belongs to the type-B carboxylesterase/lipase family.</text>
</comment>
<evidence type="ECO:0000256" key="1">
    <source>
        <dbReference type="ARBA" id="ARBA00005964"/>
    </source>
</evidence>
<dbReference type="SUPFAM" id="SSF53474">
    <property type="entry name" value="alpha/beta-Hydrolases"/>
    <property type="match status" value="1"/>
</dbReference>
<evidence type="ECO:0000256" key="2">
    <source>
        <dbReference type="ARBA" id="ARBA00023180"/>
    </source>
</evidence>
<dbReference type="Pfam" id="PF00135">
    <property type="entry name" value="COesterase"/>
    <property type="match status" value="2"/>
</dbReference>
<name>A0AAV6U3D8_9ARAC</name>
<dbReference type="Gene3D" id="3.40.50.1820">
    <property type="entry name" value="alpha/beta hydrolase"/>
    <property type="match status" value="2"/>
</dbReference>
<keyword evidence="6" id="KW-1185">Reference proteome</keyword>
<keyword evidence="2" id="KW-0325">Glycoprotein</keyword>
<accession>A0AAV6U3D8</accession>
<sequence>MVAADCHDVNTTSGLVKGFETKSGDIYVYKNVPYAKPPVGDLRFELPEQLDTLQEVKSSLSPIYCPQHSSHYTRIKNSTFGQEDCLYLDIYASKTKTSQSLPVLIYFHPGRFSYGSKEEFRGDFLLNYNEIIVVIPNYRLGILGFLRGNLGLFDQRMAMQWVWENIPSFGGDRGRITIAGHDAGGAAVGLHVLSARSHDSGVDDPFLSSSPQKLYEEGRQKNVSYLIGISKDEAFVEVETEFPTAVKTQHLDMIIQHFLKPYLLNSPNLQHTVTAVKYHYLRGVPVPAFESIIPQMIRMLSDYLYNTPAQISLKLHGQKASNTFMYVFSDKNRAKSPNYYTSFEYTKNHLGRIHLGDAPYVFKTSFLEDLKVSNHRTKSLCSIWGEFIKKNALSIYNWKKFNKEEMNYMDISETVTSQVDYRKKDIELWTVLIPELQNIVENLSTVAPQRVFLEPNSAAWGAAGLSVLLGVLCVALIGVVVVTRKELTQSSIIPINSNTYKDQVKYNNIELE</sequence>
<reference evidence="5 6" key="1">
    <citation type="journal article" date="2022" name="Nat. Ecol. Evol.">
        <title>A masculinizing supergene underlies an exaggerated male reproductive morph in a spider.</title>
        <authorList>
            <person name="Hendrickx F."/>
            <person name="De Corte Z."/>
            <person name="Sonet G."/>
            <person name="Van Belleghem S.M."/>
            <person name="Kostlbacher S."/>
            <person name="Vangestel C."/>
        </authorList>
    </citation>
    <scope>NUCLEOTIDE SEQUENCE [LARGE SCALE GENOMIC DNA]</scope>
    <source>
        <strain evidence="5">W744_W776</strain>
    </source>
</reference>
<keyword evidence="3" id="KW-0812">Transmembrane</keyword>
<keyword evidence="3" id="KW-1133">Transmembrane helix</keyword>
<proteinExistence type="inferred from homology"/>
<gene>
    <name evidence="5" type="ORF">JTE90_016110</name>
</gene>
<evidence type="ECO:0000256" key="3">
    <source>
        <dbReference type="SAM" id="Phobius"/>
    </source>
</evidence>
<feature type="domain" description="Carboxylesterase type B" evidence="4">
    <location>
        <begin position="8"/>
        <end position="199"/>
    </location>
</feature>
<dbReference type="AlphaFoldDB" id="A0AAV6U3D8"/>
<keyword evidence="3" id="KW-0472">Membrane</keyword>
<dbReference type="PANTHER" id="PTHR43903">
    <property type="entry name" value="NEUROLIGIN"/>
    <property type="match status" value="1"/>
</dbReference>
<dbReference type="EMBL" id="JAFNEN010000696">
    <property type="protein sequence ID" value="KAG8178438.1"/>
    <property type="molecule type" value="Genomic_DNA"/>
</dbReference>
<dbReference type="InterPro" id="IPR002018">
    <property type="entry name" value="CarbesteraseB"/>
</dbReference>
<feature type="domain" description="Carboxylesterase type B" evidence="4">
    <location>
        <begin position="202"/>
        <end position="429"/>
    </location>
</feature>
<dbReference type="Proteomes" id="UP000827092">
    <property type="component" value="Unassembled WGS sequence"/>
</dbReference>
<evidence type="ECO:0000313" key="6">
    <source>
        <dbReference type="Proteomes" id="UP000827092"/>
    </source>
</evidence>
<evidence type="ECO:0000259" key="4">
    <source>
        <dbReference type="Pfam" id="PF00135"/>
    </source>
</evidence>